<organism evidence="1 2">
    <name type="scientific">Odynerus spinipes</name>
    <dbReference type="NCBI Taxonomy" id="1348599"/>
    <lineage>
        <taxon>Eukaryota</taxon>
        <taxon>Metazoa</taxon>
        <taxon>Ecdysozoa</taxon>
        <taxon>Arthropoda</taxon>
        <taxon>Hexapoda</taxon>
        <taxon>Insecta</taxon>
        <taxon>Pterygota</taxon>
        <taxon>Neoptera</taxon>
        <taxon>Endopterygota</taxon>
        <taxon>Hymenoptera</taxon>
        <taxon>Apocrita</taxon>
        <taxon>Aculeata</taxon>
        <taxon>Vespoidea</taxon>
        <taxon>Vespidae</taxon>
        <taxon>Eumeninae</taxon>
        <taxon>Odynerus</taxon>
    </lineage>
</organism>
<comment type="caution">
    <text evidence="1">The sequence shown here is derived from an EMBL/GenBank/DDBJ whole genome shotgun (WGS) entry which is preliminary data.</text>
</comment>
<dbReference type="EMBL" id="JAIFRP010004285">
    <property type="protein sequence ID" value="KAK2577566.1"/>
    <property type="molecule type" value="Genomic_DNA"/>
</dbReference>
<evidence type="ECO:0000313" key="2">
    <source>
        <dbReference type="Proteomes" id="UP001258017"/>
    </source>
</evidence>
<dbReference type="Proteomes" id="UP001258017">
    <property type="component" value="Unassembled WGS sequence"/>
</dbReference>
<reference evidence="1" key="1">
    <citation type="submission" date="2021-08" db="EMBL/GenBank/DDBJ databases">
        <authorList>
            <person name="Misof B."/>
            <person name="Oliver O."/>
            <person name="Podsiadlowski L."/>
            <person name="Donath A."/>
            <person name="Peters R."/>
            <person name="Mayer C."/>
            <person name="Rust J."/>
            <person name="Gunkel S."/>
            <person name="Lesny P."/>
            <person name="Martin S."/>
            <person name="Oeyen J.P."/>
            <person name="Petersen M."/>
            <person name="Panagiotis P."/>
            <person name="Wilbrandt J."/>
            <person name="Tanja T."/>
        </authorList>
    </citation>
    <scope>NUCLEOTIDE SEQUENCE</scope>
    <source>
        <strain evidence="1">GBR_01_08_01A</strain>
        <tissue evidence="1">Thorax + abdomen</tissue>
    </source>
</reference>
<reference evidence="1" key="2">
    <citation type="journal article" date="2023" name="Commun. Biol.">
        <title>Intrasexual cuticular hydrocarbon dimorphism in a wasp sheds light on hydrocarbon biosynthesis genes in Hymenoptera.</title>
        <authorList>
            <person name="Moris V.C."/>
            <person name="Podsiadlowski L."/>
            <person name="Martin S."/>
            <person name="Oeyen J.P."/>
            <person name="Donath A."/>
            <person name="Petersen M."/>
            <person name="Wilbrandt J."/>
            <person name="Misof B."/>
            <person name="Liedtke D."/>
            <person name="Thamm M."/>
            <person name="Scheiner R."/>
            <person name="Schmitt T."/>
            <person name="Niehuis O."/>
        </authorList>
    </citation>
    <scope>NUCLEOTIDE SEQUENCE</scope>
    <source>
        <strain evidence="1">GBR_01_08_01A</strain>
    </source>
</reference>
<name>A0AAD9REH8_9HYME</name>
<protein>
    <submittedName>
        <fullName evidence="1">Uncharacterized protein</fullName>
    </submittedName>
</protein>
<gene>
    <name evidence="1" type="ORF">KPH14_012891</name>
</gene>
<feature type="non-terminal residue" evidence="1">
    <location>
        <position position="1"/>
    </location>
</feature>
<keyword evidence="2" id="KW-1185">Reference proteome</keyword>
<sequence>GNSPEILR</sequence>
<evidence type="ECO:0000313" key="1">
    <source>
        <dbReference type="EMBL" id="KAK2577566.1"/>
    </source>
</evidence>
<accession>A0AAD9REH8</accession>
<proteinExistence type="predicted"/>